<keyword evidence="1" id="KW-0472">Membrane</keyword>
<dbReference type="GO" id="GO:0042910">
    <property type="term" value="F:xenobiotic transmembrane transporter activity"/>
    <property type="evidence" value="ECO:0007669"/>
    <property type="project" value="TreeGrafter"/>
</dbReference>
<dbReference type="PANTHER" id="PTHR32063">
    <property type="match status" value="1"/>
</dbReference>
<reference evidence="2" key="1">
    <citation type="submission" date="2024-05" db="EMBL/GenBank/DDBJ databases">
        <title>Planctomycetes of the genus Singulisphaera possess chitinolytic capabilities.</title>
        <authorList>
            <person name="Ivanova A."/>
        </authorList>
    </citation>
    <scope>NUCLEOTIDE SEQUENCE</scope>
    <source>
        <strain evidence="2">Ch08T</strain>
    </source>
</reference>
<dbReference type="Gene3D" id="3.30.70.1440">
    <property type="entry name" value="Multidrug efflux transporter AcrB pore domain"/>
    <property type="match status" value="1"/>
</dbReference>
<dbReference type="InterPro" id="IPR001036">
    <property type="entry name" value="Acrflvin-R"/>
</dbReference>
<evidence type="ECO:0000256" key="1">
    <source>
        <dbReference type="SAM" id="Phobius"/>
    </source>
</evidence>
<feature type="transmembrane region" description="Helical" evidence="1">
    <location>
        <begin position="442"/>
        <end position="461"/>
    </location>
</feature>
<keyword evidence="1" id="KW-0812">Transmembrane</keyword>
<dbReference type="SUPFAM" id="SSF82714">
    <property type="entry name" value="Multidrug efflux transporter AcrB TolC docking domain, DN and DC subdomains"/>
    <property type="match status" value="2"/>
</dbReference>
<dbReference type="Gene3D" id="3.30.70.1430">
    <property type="entry name" value="Multidrug efflux transporter AcrB pore domain"/>
    <property type="match status" value="3"/>
</dbReference>
<dbReference type="Pfam" id="PF00873">
    <property type="entry name" value="ACR_tran"/>
    <property type="match status" value="2"/>
</dbReference>
<feature type="transmembrane region" description="Helical" evidence="1">
    <location>
        <begin position="1147"/>
        <end position="1164"/>
    </location>
</feature>
<dbReference type="PRINTS" id="PR00702">
    <property type="entry name" value="ACRIFLAVINRP"/>
</dbReference>
<feature type="transmembrane region" description="Helical" evidence="1">
    <location>
        <begin position="528"/>
        <end position="546"/>
    </location>
</feature>
<proteinExistence type="predicted"/>
<dbReference type="Gene3D" id="3.30.70.1320">
    <property type="entry name" value="Multidrug efflux transporter AcrB pore domain like"/>
    <property type="match status" value="1"/>
</dbReference>
<dbReference type="Gene3D" id="3.30.2090.10">
    <property type="entry name" value="Multidrug efflux transporter AcrB TolC docking domain, DN and DC subdomains"/>
    <property type="match status" value="2"/>
</dbReference>
<dbReference type="InterPro" id="IPR027463">
    <property type="entry name" value="AcrB_DN_DC_subdom"/>
</dbReference>
<feature type="transmembrane region" description="Helical" evidence="1">
    <location>
        <begin position="1171"/>
        <end position="1191"/>
    </location>
</feature>
<dbReference type="PANTHER" id="PTHR32063:SF19">
    <property type="entry name" value="CATION EFFLUX SYSTEM PROTEIN CUSA"/>
    <property type="match status" value="1"/>
</dbReference>
<feature type="transmembrane region" description="Helical" evidence="1">
    <location>
        <begin position="347"/>
        <end position="377"/>
    </location>
</feature>
<organism evidence="2">
    <name type="scientific">Singulisphaera sp. Ch08</name>
    <dbReference type="NCBI Taxonomy" id="3120278"/>
    <lineage>
        <taxon>Bacteria</taxon>
        <taxon>Pseudomonadati</taxon>
        <taxon>Planctomycetota</taxon>
        <taxon>Planctomycetia</taxon>
        <taxon>Isosphaerales</taxon>
        <taxon>Isosphaeraceae</taxon>
        <taxon>Singulisphaera</taxon>
    </lineage>
</organism>
<dbReference type="SUPFAM" id="SSF82693">
    <property type="entry name" value="Multidrug efflux transporter AcrB pore domain, PN1, PN2, PC1 and PC2 subdomains"/>
    <property type="match status" value="2"/>
</dbReference>
<protein>
    <submittedName>
        <fullName evidence="2">Efflux RND transporter permease subunit</fullName>
    </submittedName>
</protein>
<feature type="transmembrane region" description="Helical" evidence="1">
    <location>
        <begin position="476"/>
        <end position="497"/>
    </location>
</feature>
<dbReference type="RefSeq" id="WP_406695865.1">
    <property type="nucleotide sequence ID" value="NZ_CP155447.1"/>
</dbReference>
<dbReference type="GO" id="GO:0005886">
    <property type="term" value="C:plasma membrane"/>
    <property type="evidence" value="ECO:0007669"/>
    <property type="project" value="TreeGrafter"/>
</dbReference>
<dbReference type="EMBL" id="CP155447">
    <property type="protein sequence ID" value="XBH03127.1"/>
    <property type="molecule type" value="Genomic_DNA"/>
</dbReference>
<gene>
    <name evidence="2" type="ORF">V5E97_33195</name>
</gene>
<dbReference type="SUPFAM" id="SSF82866">
    <property type="entry name" value="Multidrug efflux transporter AcrB transmembrane domain"/>
    <property type="match status" value="2"/>
</dbReference>
<keyword evidence="1" id="KW-1133">Transmembrane helix</keyword>
<feature type="transmembrane region" description="Helical" evidence="1">
    <location>
        <begin position="1197"/>
        <end position="1221"/>
    </location>
</feature>
<accession>A0AAU7CCC7</accession>
<sequence length="1331" mass="146122">MIEGIIEWSIRNRFLVILAAIVVGIAGFRALMTMPVDAIPDQSENQVIVFTDWMGRSPQEIEDQVTYPLTTKLQGLAGVKVVRSSSEFNFSMINVIFDDSTDYYFARQRVLERLATVAPELPQGVTPYMAPDATAVGQIFWYTVEGENSDLGELRAIQDWYVRYQLNSVPGVAEVASVGGAPREYQIDLDPNRLRSYGISLGEVYAAVQRSNSAVGGRVIHKGNAEYLIRSVGWIKNLEDLKDTVVAQRGGVPIDLRTIASVQMGPGFKRSVLEKDGREVVGGVVMMRFGENPLEVTRRVKEKITTLSAGLPEGVRIVPFYDRTPLINKALETVSDTVKEEIIISTVMIVLIMGHLGGAFVVSITLPLAILFSFLLMKMFGIPSNIMSLAGIAISVGILEDQAVVMTENAAHHLTRRFGTRRVTGNVLDVIIPACRTVGRPIFFSVLITIVSFLPVFALTGRSGKMFHPLAWTKTFALIGVAILAITLVPALIPIFLKGRIKSEDDSWLVRTMITIFKPMLSWLMDRTTLVCWLFVCILGLGYLASTRLGSEFMPPLDEGSILDMPTSVPRMSVTQATQDLKARDAVLRSFPEVLMVVGKAGRAETATDPSPLDMVETIINLQDRGVWPKRKLKFDDALIQTQAALAALEAKGILKPPATKEERDAFLNETAMEVVSRVDVTLRDLALMRLKEHRPVLGGQLAEAAVDSLLDRVAPALIRRELTETERNELAKSLGTLHGERLALEIQFDDVTALVKDASKQLIHLGVLKEHPNLLAPDPSPWEQATDAVGDLLGKSKETLFTRITERLVIVHEEKLKARMKSLNWELFDRAVGAGTWAALEELTTRADAKQLTIRKPDPDELPTLRATLEKPFSDRLFLWQKSKQDLVDEMGTALQVPGWGNIFTQPIINRIEMLATGVRTPVGVKVFGDNLDEIQRVSQEIAEVLRGVRGANGVVPDQIVGKGYVEVDIDRKKAARYGIQVGDIQDVVEVAMGGKPLTMTVEGRRRFPVRVRYARDFRTDEEALKNTLITARGATGASGADGLGGMGMSDASAAAAASGTVAPPVQVPLSEVATVRVVEGPSMIKSENGLLRAYVQLTVTGRDEVGFVEEARRVVADQVKLPQGMYVEWSGQFENELKTRKTLQIVFPAVIAVIVLILYLTYKSWIDAGLMMTSVLGALAGGAMFQWLFGFNFSVAVWVGYIACFGMATETGIVMLVYLREAIEERGGLEGIGSIAELKEAILEGAIHRLRPKLLTEGTTIISIAPMLWASGVGSEVIRPMAAPVLGGLLIADEVIDVFLPVLYFAVKKWQWRKIHHVGLFDTVPGTES</sequence>
<name>A0AAU7CCC7_9BACT</name>
<dbReference type="Gene3D" id="1.20.1640.10">
    <property type="entry name" value="Multidrug efflux transporter AcrB transmembrane domain"/>
    <property type="match status" value="3"/>
</dbReference>
<evidence type="ECO:0000313" key="2">
    <source>
        <dbReference type="EMBL" id="XBH03127.1"/>
    </source>
</evidence>
<feature type="transmembrane region" description="Helical" evidence="1">
    <location>
        <begin position="12"/>
        <end position="32"/>
    </location>
</feature>